<reference evidence="1" key="1">
    <citation type="submission" date="2024-02" db="EMBL/GenBank/DDBJ databases">
        <title>Metagenome Assembled Genome of Zalaria obscura JY119.</title>
        <authorList>
            <person name="Vighnesh L."/>
            <person name="Jagadeeshwari U."/>
            <person name="Venkata Ramana C."/>
            <person name="Sasikala C."/>
        </authorList>
    </citation>
    <scope>NUCLEOTIDE SEQUENCE</scope>
    <source>
        <strain evidence="1">JY119</strain>
    </source>
</reference>
<gene>
    <name evidence="1" type="ORF">M8818_000089</name>
</gene>
<accession>A0ACC3SQ53</accession>
<protein>
    <submittedName>
        <fullName evidence="1">Uncharacterized protein</fullName>
    </submittedName>
</protein>
<evidence type="ECO:0000313" key="1">
    <source>
        <dbReference type="EMBL" id="KAK8221924.1"/>
    </source>
</evidence>
<evidence type="ECO:0000313" key="2">
    <source>
        <dbReference type="Proteomes" id="UP001320706"/>
    </source>
</evidence>
<organism evidence="1 2">
    <name type="scientific">Zalaria obscura</name>
    <dbReference type="NCBI Taxonomy" id="2024903"/>
    <lineage>
        <taxon>Eukaryota</taxon>
        <taxon>Fungi</taxon>
        <taxon>Dikarya</taxon>
        <taxon>Ascomycota</taxon>
        <taxon>Pezizomycotina</taxon>
        <taxon>Dothideomycetes</taxon>
        <taxon>Dothideomycetidae</taxon>
        <taxon>Dothideales</taxon>
        <taxon>Zalariaceae</taxon>
        <taxon>Zalaria</taxon>
    </lineage>
</organism>
<dbReference type="Proteomes" id="UP001320706">
    <property type="component" value="Unassembled WGS sequence"/>
</dbReference>
<comment type="caution">
    <text evidence="1">The sequence shown here is derived from an EMBL/GenBank/DDBJ whole genome shotgun (WGS) entry which is preliminary data.</text>
</comment>
<keyword evidence="2" id="KW-1185">Reference proteome</keyword>
<sequence>MLSRGLGSLLFGLATCFTLASAQLVTVTVHNSVCPATYSTNSVTVVQSTVTVAPTPFTDVQANSGTPFVLRVQQGAISGSTKRPVQQHSWLTLNGNTTVNASLAAQYHILNGQLSSLNGSYASTKAGIPNQPFALFEAIGPISTTFAVQNGALYWNNTNFSNGTAQFYEVPAGLLANAQIAARFSGAVQPTWGLVTLYADPLSTVNGTSSTATMTSGSSATSMGQGSSTLSGSSTTHSSIQGGPGPVSAPSGTSNTLLISTTSSGATTSNTPAPPCPSPTCPAVSGTTCNDPNGKAYTLGCGVGVQGGTIIQPSNLKKRQFTETDCEGFTTSGGTTSSDDTFALGIMVGSEGFPDHSTQETHVL</sequence>
<proteinExistence type="predicted"/>
<dbReference type="EMBL" id="JAMKPW020000001">
    <property type="protein sequence ID" value="KAK8221924.1"/>
    <property type="molecule type" value="Genomic_DNA"/>
</dbReference>
<name>A0ACC3SQ53_9PEZI</name>